<name>A0AAD9LHS8_BABDI</name>
<dbReference type="AlphaFoldDB" id="A0AAD9LHS8"/>
<proteinExistence type="predicted"/>
<reference evidence="1" key="2">
    <citation type="submission" date="2021-05" db="EMBL/GenBank/DDBJ databases">
        <authorList>
            <person name="Pain A."/>
        </authorList>
    </citation>
    <scope>NUCLEOTIDE SEQUENCE</scope>
    <source>
        <strain evidence="1">1802A</strain>
    </source>
</reference>
<organism evidence="1 2">
    <name type="scientific">Babesia divergens</name>
    <dbReference type="NCBI Taxonomy" id="32595"/>
    <lineage>
        <taxon>Eukaryota</taxon>
        <taxon>Sar</taxon>
        <taxon>Alveolata</taxon>
        <taxon>Apicomplexa</taxon>
        <taxon>Aconoidasida</taxon>
        <taxon>Piroplasmida</taxon>
        <taxon>Babesiidae</taxon>
        <taxon>Babesia</taxon>
    </lineage>
</organism>
<sequence length="77" mass="8120">MTLSQNSEKCASMPSQSILPLAGKQEATESILEGSVITTRLNTHGLFKFLGNIPPTIGLIKIPGVVTPLDKAFHSGS</sequence>
<protein>
    <submittedName>
        <fullName evidence="1">Uncharacterized protein</fullName>
    </submittedName>
</protein>
<comment type="caution">
    <text evidence="1">The sequence shown here is derived from an EMBL/GenBank/DDBJ whole genome shotgun (WGS) entry which is preliminary data.</text>
</comment>
<dbReference type="Proteomes" id="UP001195914">
    <property type="component" value="Unassembled WGS sequence"/>
</dbReference>
<dbReference type="EMBL" id="JAHBMH010000039">
    <property type="protein sequence ID" value="KAK1936816.1"/>
    <property type="molecule type" value="Genomic_DNA"/>
</dbReference>
<accession>A0AAD9LHS8</accession>
<gene>
    <name evidence="1" type="ORF">X943_001662</name>
</gene>
<evidence type="ECO:0000313" key="1">
    <source>
        <dbReference type="EMBL" id="KAK1936816.1"/>
    </source>
</evidence>
<evidence type="ECO:0000313" key="2">
    <source>
        <dbReference type="Proteomes" id="UP001195914"/>
    </source>
</evidence>
<reference evidence="1" key="1">
    <citation type="journal article" date="2014" name="Nucleic Acids Res.">
        <title>The evolutionary dynamics of variant antigen genes in Babesia reveal a history of genomic innovation underlying host-parasite interaction.</title>
        <authorList>
            <person name="Jackson A.P."/>
            <person name="Otto T.D."/>
            <person name="Darby A."/>
            <person name="Ramaprasad A."/>
            <person name="Xia D."/>
            <person name="Echaide I.E."/>
            <person name="Farber M."/>
            <person name="Gahlot S."/>
            <person name="Gamble J."/>
            <person name="Gupta D."/>
            <person name="Gupta Y."/>
            <person name="Jackson L."/>
            <person name="Malandrin L."/>
            <person name="Malas T.B."/>
            <person name="Moussa E."/>
            <person name="Nair M."/>
            <person name="Reid A.J."/>
            <person name="Sanders M."/>
            <person name="Sharma J."/>
            <person name="Tracey A."/>
            <person name="Quail M.A."/>
            <person name="Weir W."/>
            <person name="Wastling J.M."/>
            <person name="Hall N."/>
            <person name="Willadsen P."/>
            <person name="Lingelbach K."/>
            <person name="Shiels B."/>
            <person name="Tait A."/>
            <person name="Berriman M."/>
            <person name="Allred D.R."/>
            <person name="Pain A."/>
        </authorList>
    </citation>
    <scope>NUCLEOTIDE SEQUENCE</scope>
    <source>
        <strain evidence="1">1802A</strain>
    </source>
</reference>
<keyword evidence="2" id="KW-1185">Reference proteome</keyword>